<dbReference type="GO" id="GO:0035861">
    <property type="term" value="C:site of double-strand break"/>
    <property type="evidence" value="ECO:0007669"/>
    <property type="project" value="TreeGrafter"/>
</dbReference>
<dbReference type="STRING" id="151549.A0A4C1T2A7"/>
<evidence type="ECO:0000313" key="4">
    <source>
        <dbReference type="Proteomes" id="UP000299102"/>
    </source>
</evidence>
<dbReference type="EMBL" id="BGZK01000030">
    <property type="protein sequence ID" value="GBP08346.1"/>
    <property type="molecule type" value="Genomic_DNA"/>
</dbReference>
<feature type="compositionally biased region" description="Basic residues" evidence="1">
    <location>
        <begin position="232"/>
        <end position="241"/>
    </location>
</feature>
<dbReference type="GO" id="GO:0000793">
    <property type="term" value="C:condensed chromosome"/>
    <property type="evidence" value="ECO:0007669"/>
    <property type="project" value="TreeGrafter"/>
</dbReference>
<reference evidence="3 4" key="1">
    <citation type="journal article" date="2019" name="Commun. Biol.">
        <title>The bagworm genome reveals a unique fibroin gene that provides high tensile strength.</title>
        <authorList>
            <person name="Kono N."/>
            <person name="Nakamura H."/>
            <person name="Ohtoshi R."/>
            <person name="Tomita M."/>
            <person name="Numata K."/>
            <person name="Arakawa K."/>
        </authorList>
    </citation>
    <scope>NUCLEOTIDE SEQUENCE [LARGE SCALE GENOMIC DNA]</scope>
</reference>
<feature type="compositionally biased region" description="Polar residues" evidence="1">
    <location>
        <begin position="1130"/>
        <end position="1139"/>
    </location>
</feature>
<dbReference type="Pfam" id="PF00168">
    <property type="entry name" value="C2"/>
    <property type="match status" value="1"/>
</dbReference>
<feature type="compositionally biased region" description="Polar residues" evidence="1">
    <location>
        <begin position="389"/>
        <end position="400"/>
    </location>
</feature>
<evidence type="ECO:0000313" key="3">
    <source>
        <dbReference type="EMBL" id="GBP08346.1"/>
    </source>
</evidence>
<feature type="region of interest" description="Disordered" evidence="1">
    <location>
        <begin position="1158"/>
        <end position="1184"/>
    </location>
</feature>
<accession>A0A4C1T2A7</accession>
<feature type="region of interest" description="Disordered" evidence="1">
    <location>
        <begin position="372"/>
        <end position="400"/>
    </location>
</feature>
<feature type="compositionally biased region" description="Polar residues" evidence="1">
    <location>
        <begin position="243"/>
        <end position="254"/>
    </location>
</feature>
<dbReference type="GO" id="GO:0006303">
    <property type="term" value="P:double-strand break repair via nonhomologous end joining"/>
    <property type="evidence" value="ECO:0007669"/>
    <property type="project" value="TreeGrafter"/>
</dbReference>
<evidence type="ECO:0000259" key="2">
    <source>
        <dbReference type="PROSITE" id="PS50004"/>
    </source>
</evidence>
<dbReference type="PROSITE" id="PS50004">
    <property type="entry name" value="C2"/>
    <property type="match status" value="1"/>
</dbReference>
<proteinExistence type="predicted"/>
<dbReference type="Pfam" id="PF16056">
    <property type="entry name" value="DUF4799"/>
    <property type="match status" value="1"/>
</dbReference>
<evidence type="ECO:0000256" key="1">
    <source>
        <dbReference type="SAM" id="MobiDB-lite"/>
    </source>
</evidence>
<organism evidence="3 4">
    <name type="scientific">Eumeta variegata</name>
    <name type="common">Bagworm moth</name>
    <name type="synonym">Eumeta japonica</name>
    <dbReference type="NCBI Taxonomy" id="151549"/>
    <lineage>
        <taxon>Eukaryota</taxon>
        <taxon>Metazoa</taxon>
        <taxon>Ecdysozoa</taxon>
        <taxon>Arthropoda</taxon>
        <taxon>Hexapoda</taxon>
        <taxon>Insecta</taxon>
        <taxon>Pterygota</taxon>
        <taxon>Neoptera</taxon>
        <taxon>Endopterygota</taxon>
        <taxon>Lepidoptera</taxon>
        <taxon>Glossata</taxon>
        <taxon>Ditrysia</taxon>
        <taxon>Tineoidea</taxon>
        <taxon>Psychidae</taxon>
        <taxon>Oiketicinae</taxon>
        <taxon>Eumeta</taxon>
    </lineage>
</organism>
<dbReference type="GO" id="GO:0044547">
    <property type="term" value="F:DNA topoisomerase binding"/>
    <property type="evidence" value="ECO:0007669"/>
    <property type="project" value="TreeGrafter"/>
</dbReference>
<comment type="caution">
    <text evidence="3">The sequence shown here is derived from an EMBL/GenBank/DDBJ whole genome shotgun (WGS) entry which is preliminary data.</text>
</comment>
<dbReference type="GO" id="GO:0005634">
    <property type="term" value="C:nucleus"/>
    <property type="evidence" value="ECO:0007669"/>
    <property type="project" value="TreeGrafter"/>
</dbReference>
<sequence>MAQNWFKRFQSGNFDVKDEPRSGRPVTDKDDAILEQVEQGRHINSYDIVEELGIGHETVFTHLEKARYLGPTRALKSDLDQNTFPAQWSAAAPRERHQNIVRNLKFNSNLGCERIKECTQLKGLCPLFAVSTGKCMSVYPKLVSTGIPTARVLFAASRLVQGHGVVPALKGAPGPSRAHCAFHVKMLKWAVYGKRNQDLSDEHRKTHDILESHADNYDSKTRKSLDACTQNKSKKPIRYQRRSLGSNTRKNNSKSTDKENLNFIGNTPNYFKEGFIRKKIDVGLALKDVSNTTPTPGESIRSKNVLGARQACERKRYYISGSTEALPPDLPPTPPTYSRRIREAKKRKLEMTSVASSDLSFNRNNINFKSERRNEHNIDKDPVKRGSLLNRTQSEPSLNNLSERLNASINSHRHSVVVAKQQKKLQAVNTTKSSSEGLVEIEYDKNLVLNCVEKPLVDVTQNHFEKKSTLPIFGNHVFMKNPLYFKRNDLDFDEIRQLKRTREKSNEFESSFKSPSVDKRDVHSLIRDGCSPACATPLSVKLADLRFSTLSTHIETDRIDLDREDADFFPRIENPFIISLRDEENSAEMENKYILLKENTNETESTVSTTHMGDITLERMIEDIIKSTKKVKTRRKAINTFVENKKDEGILRPCSLFVNTQAKHKTNLIREAKCVNLSRENSVSPKYSPPKGNININYTSFHKRIIRSLSKEKSFILAQGNGCNEREVKTPDTFEHKTRLTNQHMLNRSQSMKHNSIRTTIGCISSESTPDLYNALQDTSIRLKRQRGVRRKKSSVSRENLWNKQPIDLKSVLTLEMAIPDSNVLEENDVLECDRCSFDYIVESSRGDIYGSDRQRRSSLTSIDSDVGLKYLNPYMKSRDGLRFATDNEMTSLSTHAANLKKAERQLKCLTYSPEEGSISSADERRRSVASGRLEGADKFHALKGTIDLEIVTNNDVIDVHVIRCRDLQRSSGKTDDINAYAKVVISGVAESQSLSSQRSVFQRTSVLYGRREPEFQRHLKLPLPAAICDDQTIHISVWHRDKKYRHISLSYIRYKGGNDAGADGTCAARSIGGRGGAQPARPGSLARAAASRVRPRPPRAASAVRQRRTDDLVLTYRPPDTPPERSLGATGTRSNHSLSQKKIKPPIFGRRDHALTAFGSSRPAPGRGGVSRRGVRAHSCAGGRERDARKLLDAFTQVLSPVPARTYLSIGLGKYFIGATGRSGGALCRIAVLLLQI</sequence>
<dbReference type="AlphaFoldDB" id="A0A4C1T2A7"/>
<dbReference type="InterPro" id="IPR035892">
    <property type="entry name" value="C2_domain_sf"/>
</dbReference>
<feature type="region of interest" description="Disordered" evidence="1">
    <location>
        <begin position="220"/>
        <end position="263"/>
    </location>
</feature>
<feature type="region of interest" description="Disordered" evidence="1">
    <location>
        <begin position="1073"/>
        <end position="1141"/>
    </location>
</feature>
<dbReference type="InterPro" id="IPR052709">
    <property type="entry name" value="Transposase-MT_Hybrid"/>
</dbReference>
<dbReference type="GO" id="GO:0042800">
    <property type="term" value="F:histone H3K4 methyltransferase activity"/>
    <property type="evidence" value="ECO:0007669"/>
    <property type="project" value="TreeGrafter"/>
</dbReference>
<dbReference type="GO" id="GO:0003697">
    <property type="term" value="F:single-stranded DNA binding"/>
    <property type="evidence" value="ECO:0007669"/>
    <property type="project" value="TreeGrafter"/>
</dbReference>
<dbReference type="GO" id="GO:0003690">
    <property type="term" value="F:double-stranded DNA binding"/>
    <property type="evidence" value="ECO:0007669"/>
    <property type="project" value="TreeGrafter"/>
</dbReference>
<dbReference type="PANTHER" id="PTHR46060:SF2">
    <property type="entry name" value="HISTONE-LYSINE N-METHYLTRANSFERASE SETMAR"/>
    <property type="match status" value="1"/>
</dbReference>
<name>A0A4C1T2A7_EUMVA</name>
<dbReference type="InterPro" id="IPR032057">
    <property type="entry name" value="DUF4799"/>
</dbReference>
<dbReference type="GO" id="GO:0015074">
    <property type="term" value="P:DNA integration"/>
    <property type="evidence" value="ECO:0007669"/>
    <property type="project" value="TreeGrafter"/>
</dbReference>
<protein>
    <recommendedName>
        <fullName evidence="2">C2 domain-containing protein</fullName>
    </recommendedName>
</protein>
<keyword evidence="4" id="KW-1185">Reference proteome</keyword>
<dbReference type="SUPFAM" id="SSF49562">
    <property type="entry name" value="C2 domain (Calcium/lipid-binding domain, CaLB)"/>
    <property type="match status" value="1"/>
</dbReference>
<gene>
    <name evidence="3" type="ORF">EVAR_78814_1</name>
</gene>
<dbReference type="GO" id="GO:0046975">
    <property type="term" value="F:histone H3K36 methyltransferase activity"/>
    <property type="evidence" value="ECO:0007669"/>
    <property type="project" value="TreeGrafter"/>
</dbReference>
<feature type="domain" description="C2" evidence="2">
    <location>
        <begin position="939"/>
        <end position="1071"/>
    </location>
</feature>
<feature type="compositionally biased region" description="Basic and acidic residues" evidence="1">
    <location>
        <begin position="372"/>
        <end position="384"/>
    </location>
</feature>
<dbReference type="GO" id="GO:0044774">
    <property type="term" value="P:mitotic DNA integrity checkpoint signaling"/>
    <property type="evidence" value="ECO:0007669"/>
    <property type="project" value="TreeGrafter"/>
</dbReference>
<dbReference type="CDD" id="cd00030">
    <property type="entry name" value="C2"/>
    <property type="match status" value="1"/>
</dbReference>
<dbReference type="GO" id="GO:0000729">
    <property type="term" value="P:DNA double-strand break processing"/>
    <property type="evidence" value="ECO:0007669"/>
    <property type="project" value="TreeGrafter"/>
</dbReference>
<dbReference type="Gene3D" id="2.60.40.150">
    <property type="entry name" value="C2 domain"/>
    <property type="match status" value="1"/>
</dbReference>
<dbReference type="Proteomes" id="UP000299102">
    <property type="component" value="Unassembled WGS sequence"/>
</dbReference>
<dbReference type="OrthoDB" id="7432392at2759"/>
<dbReference type="GO" id="GO:0031297">
    <property type="term" value="P:replication fork processing"/>
    <property type="evidence" value="ECO:0007669"/>
    <property type="project" value="TreeGrafter"/>
</dbReference>
<dbReference type="InterPro" id="IPR000008">
    <property type="entry name" value="C2_dom"/>
</dbReference>
<feature type="compositionally biased region" description="Low complexity" evidence="1">
    <location>
        <begin position="1078"/>
        <end position="1093"/>
    </location>
</feature>
<dbReference type="GO" id="GO:0000014">
    <property type="term" value="F:single-stranded DNA endodeoxyribonuclease activity"/>
    <property type="evidence" value="ECO:0007669"/>
    <property type="project" value="TreeGrafter"/>
</dbReference>
<dbReference type="PANTHER" id="PTHR46060">
    <property type="entry name" value="MARINER MOS1 TRANSPOSASE-LIKE PROTEIN"/>
    <property type="match status" value="1"/>
</dbReference>